<feature type="coiled-coil region" evidence="1">
    <location>
        <begin position="325"/>
        <end position="373"/>
    </location>
</feature>
<evidence type="ECO:0000313" key="3">
    <source>
        <dbReference type="EMBL" id="RYB96103.1"/>
    </source>
</evidence>
<dbReference type="RefSeq" id="WP_129473056.1">
    <property type="nucleotide sequence ID" value="NZ_SDWS01000001.1"/>
</dbReference>
<comment type="caution">
    <text evidence="3">The sequence shown here is derived from an EMBL/GenBank/DDBJ whole genome shotgun (WGS) entry which is preliminary data.</text>
</comment>
<dbReference type="Pfam" id="PF04765">
    <property type="entry name" value="TOD1_MUCI70"/>
    <property type="match status" value="1"/>
</dbReference>
<sequence>MPDSVKAPGNSEKETTSEGGPVDVVYTALFAGRESLIEAEVALNSRTDFICFTNDPSLTSSTWRVELVEPLFPMDPIRSARWIKTYGEESIWRDYDRSLWVDNTVVLKTDPRTVLDSLLEAPQSDLALFEHSLRDRLIDEFSAVVEAGADDPARVNEQLIHYAETLPEVLDERALWTGLMARRHSKRMMVAMSTWAAHVCRYSRRDQLSVNTALHGTGLNVRRLTIDNRDSEWHTVPLESDALNRQDSTRLRAFEQSVRAPLARLRAIEGEHNDLLEAHAISAARRDSLIEAERTHAREFEALYIHEEGRKRELEALYADEGRRLAEASAALARSKARVAKLNERVERLRRRVVTLNKRVEQLRRRVVVLDRRAAPQPDVTSRPLRAHARRVMSAGKRVAATARARSHG</sequence>
<organism evidence="3 4">
    <name type="scientific">Nocardioides glacieisoli</name>
    <dbReference type="NCBI Taxonomy" id="1168730"/>
    <lineage>
        <taxon>Bacteria</taxon>
        <taxon>Bacillati</taxon>
        <taxon>Actinomycetota</taxon>
        <taxon>Actinomycetes</taxon>
        <taxon>Propionibacteriales</taxon>
        <taxon>Nocardioidaceae</taxon>
        <taxon>Nocardioides</taxon>
    </lineage>
</organism>
<gene>
    <name evidence="3" type="ORF">EUA06_00495</name>
</gene>
<dbReference type="EMBL" id="SDWS01000001">
    <property type="protein sequence ID" value="RYB96103.1"/>
    <property type="molecule type" value="Genomic_DNA"/>
</dbReference>
<feature type="domain" description="TOD1/MUCI70 glycosyltransferase-like" evidence="2">
    <location>
        <begin position="86"/>
        <end position="213"/>
    </location>
</feature>
<protein>
    <submittedName>
        <fullName evidence="3">DUF616 domain-containing protein</fullName>
    </submittedName>
</protein>
<dbReference type="AlphaFoldDB" id="A0A4Q2S6W7"/>
<keyword evidence="4" id="KW-1185">Reference proteome</keyword>
<reference evidence="3 4" key="1">
    <citation type="submission" date="2019-01" db="EMBL/GenBank/DDBJ databases">
        <title>Novel species of Nocardioides.</title>
        <authorList>
            <person name="Liu Q."/>
            <person name="Xin Y.-H."/>
        </authorList>
    </citation>
    <scope>NUCLEOTIDE SEQUENCE [LARGE SCALE GENOMIC DNA]</scope>
    <source>
        <strain evidence="3 4">HLT3-15</strain>
    </source>
</reference>
<proteinExistence type="predicted"/>
<accession>A0A4Q2S6W7</accession>
<evidence type="ECO:0000259" key="2">
    <source>
        <dbReference type="Pfam" id="PF04765"/>
    </source>
</evidence>
<dbReference type="InterPro" id="IPR048354">
    <property type="entry name" value="TOD1_MUCI70_glycTrfase_dom"/>
</dbReference>
<evidence type="ECO:0000313" key="4">
    <source>
        <dbReference type="Proteomes" id="UP000291838"/>
    </source>
</evidence>
<dbReference type="OrthoDB" id="9179784at2"/>
<dbReference type="Gene3D" id="1.20.5.170">
    <property type="match status" value="1"/>
</dbReference>
<evidence type="ECO:0000256" key="1">
    <source>
        <dbReference type="SAM" id="Coils"/>
    </source>
</evidence>
<name>A0A4Q2S6W7_9ACTN</name>
<dbReference type="Proteomes" id="UP000291838">
    <property type="component" value="Unassembled WGS sequence"/>
</dbReference>
<keyword evidence="1" id="KW-0175">Coiled coil</keyword>